<proteinExistence type="predicted"/>
<dbReference type="SFLD" id="SFLDS00019">
    <property type="entry name" value="Glutathione_Transferase_(cytos"/>
    <property type="match status" value="1"/>
</dbReference>
<dbReference type="Gene3D" id="3.30.70.1010">
    <property type="entry name" value="Translation elongation factor EF1B, gamma chain, conserved domain"/>
    <property type="match status" value="1"/>
</dbReference>
<dbReference type="FunFam" id="3.40.30.10:FF:000233">
    <property type="entry name" value="Elongation factor 1-gamma"/>
    <property type="match status" value="1"/>
</dbReference>
<dbReference type="SMART" id="SM01183">
    <property type="entry name" value="EF1G"/>
    <property type="match status" value="1"/>
</dbReference>
<feature type="compositionally biased region" description="Basic and acidic residues" evidence="5">
    <location>
        <begin position="223"/>
        <end position="252"/>
    </location>
</feature>
<evidence type="ECO:0000256" key="5">
    <source>
        <dbReference type="SAM" id="MobiDB-lite"/>
    </source>
</evidence>
<dbReference type="STRING" id="225164.V4AA21"/>
<dbReference type="EMBL" id="KB201891">
    <property type="protein sequence ID" value="ESO93612.1"/>
    <property type="molecule type" value="Genomic_DNA"/>
</dbReference>
<dbReference type="InterPro" id="IPR036433">
    <property type="entry name" value="EF1B_G_C_sf"/>
</dbReference>
<dbReference type="InterPro" id="IPR040079">
    <property type="entry name" value="Glutathione_S-Trfase"/>
</dbReference>
<feature type="domain" description="GST N-terminal" evidence="7">
    <location>
        <begin position="2"/>
        <end position="84"/>
    </location>
</feature>
<evidence type="ECO:0000256" key="4">
    <source>
        <dbReference type="PROSITE-ProRule" id="PRU00519"/>
    </source>
</evidence>
<dbReference type="Proteomes" id="UP000030746">
    <property type="component" value="Unassembled WGS sequence"/>
</dbReference>
<dbReference type="SUPFAM" id="SSF89942">
    <property type="entry name" value="eEF1-gamma domain"/>
    <property type="match status" value="1"/>
</dbReference>
<dbReference type="PROSITE" id="PS50405">
    <property type="entry name" value="GST_CTER"/>
    <property type="match status" value="1"/>
</dbReference>
<dbReference type="OrthoDB" id="249703at2759"/>
<dbReference type="KEGG" id="lgi:LOTGIDRAFT_189800"/>
<dbReference type="Pfam" id="PF00647">
    <property type="entry name" value="EF1G"/>
    <property type="match status" value="1"/>
</dbReference>
<keyword evidence="2 4" id="KW-0251">Elongation factor</keyword>
<dbReference type="InterPro" id="IPR036282">
    <property type="entry name" value="Glutathione-S-Trfase_C_sf"/>
</dbReference>
<dbReference type="InterPro" id="IPR001662">
    <property type="entry name" value="EF1B_G_C"/>
</dbReference>
<evidence type="ECO:0000313" key="10">
    <source>
        <dbReference type="Proteomes" id="UP000030746"/>
    </source>
</evidence>
<dbReference type="InterPro" id="IPR010987">
    <property type="entry name" value="Glutathione-S-Trfase_C-like"/>
</dbReference>
<dbReference type="GO" id="GO:0005634">
    <property type="term" value="C:nucleus"/>
    <property type="evidence" value="ECO:0007669"/>
    <property type="project" value="TreeGrafter"/>
</dbReference>
<dbReference type="InterPro" id="IPR004046">
    <property type="entry name" value="GST_C"/>
</dbReference>
<dbReference type="AlphaFoldDB" id="V4AA21"/>
<dbReference type="GO" id="GO:0005737">
    <property type="term" value="C:cytoplasm"/>
    <property type="evidence" value="ECO:0007669"/>
    <property type="project" value="TreeGrafter"/>
</dbReference>
<dbReference type="FunFam" id="1.20.1050.10:FF:000006">
    <property type="entry name" value="Elongation factor 1 gamma"/>
    <property type="match status" value="1"/>
</dbReference>
<feature type="region of interest" description="Disordered" evidence="5">
    <location>
        <begin position="223"/>
        <end position="266"/>
    </location>
</feature>
<evidence type="ECO:0000259" key="8">
    <source>
        <dbReference type="PROSITE" id="PS50405"/>
    </source>
</evidence>
<gene>
    <name evidence="9" type="ORF">LOTGIDRAFT_189800</name>
</gene>
<evidence type="ECO:0000256" key="1">
    <source>
        <dbReference type="ARBA" id="ARBA00022218"/>
    </source>
</evidence>
<dbReference type="Gene3D" id="3.40.30.10">
    <property type="entry name" value="Glutaredoxin"/>
    <property type="match status" value="1"/>
</dbReference>
<feature type="domain" description="GST C-terminal" evidence="8">
    <location>
        <begin position="85"/>
        <end position="213"/>
    </location>
</feature>
<dbReference type="GeneID" id="20244859"/>
<dbReference type="CDD" id="cd03044">
    <property type="entry name" value="GST_N_EF1Bgamma"/>
    <property type="match status" value="1"/>
</dbReference>
<sequence length="421" mass="48179">MASGTLFTFPNNFRAYKALIAAQYSGAKVTVPSDFKFGESNKNDKFLAKFPMGKVPAFESSNGKCLFESNAIAYMVGNAKLNGENPESAAEILQWVNFGDNEILPDACTWVFPCLGLVQFNKQETERAKQQIKKALGVLNTVLLTRTYLVGDRISQADISVACNLLLLYQQVLEPEFRKEFQNVNRWFTTLINQKEFKAVIGNVTLCTKMAQFDSKKYNELHGKEKKETGAKKDKKPKEAPKAAKAEKKAEAEDVPALPKEKKDPFADIPKTNFNFDEFKKVYSNEDTVEKAIPYFWQHFDKETMSIWYCEYKEDLSDNQSFMTMNLVAGMFQRLDKLRKNAFGTVLVFGENKKNEVAGIFFWRGQQLAFELSPDWQVDYESYSWKKLDPTTPETKKLVHEYFTFEGDFGGKKVFDGEVFK</sequence>
<dbReference type="SUPFAM" id="SSF52833">
    <property type="entry name" value="Thioredoxin-like"/>
    <property type="match status" value="1"/>
</dbReference>
<dbReference type="PROSITE" id="PS50404">
    <property type="entry name" value="GST_NTER"/>
    <property type="match status" value="1"/>
</dbReference>
<protein>
    <recommendedName>
        <fullName evidence="1">Elongation factor 1-gamma</fullName>
    </recommendedName>
</protein>
<dbReference type="InterPro" id="IPR036249">
    <property type="entry name" value="Thioredoxin-like_sf"/>
</dbReference>
<evidence type="ECO:0000259" key="7">
    <source>
        <dbReference type="PROSITE" id="PS50404"/>
    </source>
</evidence>
<feature type="domain" description="EF-1-gamma C-terminal" evidence="6">
    <location>
        <begin position="262"/>
        <end position="421"/>
    </location>
</feature>
<dbReference type="Gene3D" id="1.20.1050.10">
    <property type="match status" value="1"/>
</dbReference>
<dbReference type="RefSeq" id="XP_009055805.1">
    <property type="nucleotide sequence ID" value="XM_009057557.1"/>
</dbReference>
<reference evidence="9 10" key="1">
    <citation type="journal article" date="2013" name="Nature">
        <title>Insights into bilaterian evolution from three spiralian genomes.</title>
        <authorList>
            <person name="Simakov O."/>
            <person name="Marletaz F."/>
            <person name="Cho S.J."/>
            <person name="Edsinger-Gonzales E."/>
            <person name="Havlak P."/>
            <person name="Hellsten U."/>
            <person name="Kuo D.H."/>
            <person name="Larsson T."/>
            <person name="Lv J."/>
            <person name="Arendt D."/>
            <person name="Savage R."/>
            <person name="Osoegawa K."/>
            <person name="de Jong P."/>
            <person name="Grimwood J."/>
            <person name="Chapman J.A."/>
            <person name="Shapiro H."/>
            <person name="Aerts A."/>
            <person name="Otillar R.P."/>
            <person name="Terry A.Y."/>
            <person name="Boore J.L."/>
            <person name="Grigoriev I.V."/>
            <person name="Lindberg D.R."/>
            <person name="Seaver E.C."/>
            <person name="Weisblat D.A."/>
            <person name="Putnam N.H."/>
            <person name="Rokhsar D.S."/>
        </authorList>
    </citation>
    <scope>NUCLEOTIDE SEQUENCE [LARGE SCALE GENOMIC DNA]</scope>
</reference>
<dbReference type="CTD" id="20244859"/>
<name>V4AA21_LOTGI</name>
<dbReference type="PROSITE" id="PS50040">
    <property type="entry name" value="EF1G_C"/>
    <property type="match status" value="1"/>
</dbReference>
<evidence type="ECO:0000259" key="6">
    <source>
        <dbReference type="PROSITE" id="PS50040"/>
    </source>
</evidence>
<evidence type="ECO:0000256" key="2">
    <source>
        <dbReference type="ARBA" id="ARBA00022768"/>
    </source>
</evidence>
<dbReference type="OMA" id="TQYFSWT"/>
<dbReference type="FunFam" id="3.30.70.1010:FF:000001">
    <property type="entry name" value="Elongation factor 1-gamma 1"/>
    <property type="match status" value="1"/>
</dbReference>
<dbReference type="SUPFAM" id="SSF47616">
    <property type="entry name" value="GST C-terminal domain-like"/>
    <property type="match status" value="1"/>
</dbReference>
<evidence type="ECO:0000256" key="3">
    <source>
        <dbReference type="ARBA" id="ARBA00022917"/>
    </source>
</evidence>
<dbReference type="GO" id="GO:0003746">
    <property type="term" value="F:translation elongation factor activity"/>
    <property type="evidence" value="ECO:0007669"/>
    <property type="project" value="UniProtKB-UniRule"/>
</dbReference>
<dbReference type="Pfam" id="PF00043">
    <property type="entry name" value="GST_C"/>
    <property type="match status" value="1"/>
</dbReference>
<dbReference type="SFLD" id="SFLDG00358">
    <property type="entry name" value="Main_(cytGST)"/>
    <property type="match status" value="1"/>
</dbReference>
<keyword evidence="3 4" id="KW-0648">Protein biosynthesis</keyword>
<dbReference type="PANTHER" id="PTHR43986">
    <property type="entry name" value="ELONGATION FACTOR 1-GAMMA"/>
    <property type="match status" value="1"/>
</dbReference>
<accession>V4AA21</accession>
<organism evidence="9 10">
    <name type="scientific">Lottia gigantea</name>
    <name type="common">Giant owl limpet</name>
    <dbReference type="NCBI Taxonomy" id="225164"/>
    <lineage>
        <taxon>Eukaryota</taxon>
        <taxon>Metazoa</taxon>
        <taxon>Spiralia</taxon>
        <taxon>Lophotrochozoa</taxon>
        <taxon>Mollusca</taxon>
        <taxon>Gastropoda</taxon>
        <taxon>Patellogastropoda</taxon>
        <taxon>Lottioidea</taxon>
        <taxon>Lottiidae</taxon>
        <taxon>Lottia</taxon>
    </lineage>
</organism>
<dbReference type="InterPro" id="IPR004045">
    <property type="entry name" value="Glutathione_S-Trfase_N"/>
</dbReference>
<dbReference type="HOGENOM" id="CLU_011226_3_0_1"/>
<dbReference type="Pfam" id="PF02798">
    <property type="entry name" value="GST_N"/>
    <property type="match status" value="1"/>
</dbReference>
<evidence type="ECO:0000313" key="9">
    <source>
        <dbReference type="EMBL" id="ESO93612.1"/>
    </source>
</evidence>
<keyword evidence="10" id="KW-1185">Reference proteome</keyword>
<dbReference type="InterPro" id="IPR050802">
    <property type="entry name" value="EF-GSTs"/>
</dbReference>
<dbReference type="PANTHER" id="PTHR43986:SF1">
    <property type="entry name" value="ELONGATION FACTOR 1-GAMMA"/>
    <property type="match status" value="1"/>
</dbReference>
<dbReference type="CDD" id="cd03181">
    <property type="entry name" value="GST_C_EF1Bgamma_like"/>
    <property type="match status" value="1"/>
</dbReference>